<keyword evidence="5" id="KW-1185">Reference proteome</keyword>
<comment type="subcellular location">
    <subcellularLocation>
        <location evidence="2">Cell membrane</location>
        <topology evidence="2">Multi-pass membrane protein</topology>
    </subcellularLocation>
</comment>
<name>A0A0H1RJ88_9HYPH</name>
<evidence type="ECO:0000313" key="4">
    <source>
        <dbReference type="EMBL" id="KLK95099.1"/>
    </source>
</evidence>
<comment type="similarity">
    <text evidence="1 2">Belongs to the BioY family.</text>
</comment>
<gene>
    <name evidence="4" type="ORF">AA309_00085</name>
</gene>
<sequence>MRFAALVFLGTLLLAISAHVQVPFWPVKMSMQSFMVLALATVYGSRLGAATVLAYLFEGAIGLPVFQNGGGIASFNGPTAGYLAGFVLATWVVGSLSERGAMRSVLSAFGVLLLGEAIIMVLGTVWLATLIGFEKALFAGFLIFLPAEALKIALTTALTRIIARTI</sequence>
<comment type="caution">
    <text evidence="4">The sequence shown here is derived from an EMBL/GenBank/DDBJ whole genome shotgun (WGS) entry which is preliminary data.</text>
</comment>
<dbReference type="GO" id="GO:0015225">
    <property type="term" value="F:biotin transmembrane transporter activity"/>
    <property type="evidence" value="ECO:0007669"/>
    <property type="project" value="UniProtKB-UniRule"/>
</dbReference>
<organism evidence="4 5">
    <name type="scientific">Microvirga vignae</name>
    <dbReference type="NCBI Taxonomy" id="1225564"/>
    <lineage>
        <taxon>Bacteria</taxon>
        <taxon>Pseudomonadati</taxon>
        <taxon>Pseudomonadota</taxon>
        <taxon>Alphaproteobacteria</taxon>
        <taxon>Hyphomicrobiales</taxon>
        <taxon>Methylobacteriaceae</taxon>
        <taxon>Microvirga</taxon>
    </lineage>
</organism>
<feature type="transmembrane region" description="Helical" evidence="3">
    <location>
        <begin position="137"/>
        <end position="163"/>
    </location>
</feature>
<feature type="transmembrane region" description="Helical" evidence="3">
    <location>
        <begin position="34"/>
        <end position="57"/>
    </location>
</feature>
<dbReference type="GO" id="GO:0005886">
    <property type="term" value="C:plasma membrane"/>
    <property type="evidence" value="ECO:0007669"/>
    <property type="project" value="UniProtKB-SubCell"/>
</dbReference>
<dbReference type="Pfam" id="PF02632">
    <property type="entry name" value="BioY"/>
    <property type="match status" value="1"/>
</dbReference>
<dbReference type="PANTHER" id="PTHR34295">
    <property type="entry name" value="BIOTIN TRANSPORTER BIOY"/>
    <property type="match status" value="1"/>
</dbReference>
<dbReference type="InterPro" id="IPR003784">
    <property type="entry name" value="BioY"/>
</dbReference>
<reference evidence="4 5" key="1">
    <citation type="submission" date="2015-05" db="EMBL/GenBank/DDBJ databases">
        <title>Draft genome sequence of Microvirga vignae strain BR3299, a novel nitrogen fixing bacteria isolated from Brazil semi-aired region.</title>
        <authorList>
            <person name="Zilli J.E."/>
            <person name="Passos S.R."/>
            <person name="Leite J."/>
            <person name="Baldani J.I."/>
            <person name="Xavier G.R."/>
            <person name="Rumjaneck N.G."/>
            <person name="Simoes-Araujo J.L."/>
        </authorList>
    </citation>
    <scope>NUCLEOTIDE SEQUENCE [LARGE SCALE GENOMIC DNA]</scope>
    <source>
        <strain evidence="4 5">BR3299</strain>
    </source>
</reference>
<dbReference type="PATRIC" id="fig|1225564.3.peg.17"/>
<dbReference type="Gene3D" id="1.10.1760.20">
    <property type="match status" value="1"/>
</dbReference>
<keyword evidence="2" id="KW-0813">Transport</keyword>
<evidence type="ECO:0000313" key="5">
    <source>
        <dbReference type="Proteomes" id="UP000035489"/>
    </source>
</evidence>
<evidence type="ECO:0000256" key="1">
    <source>
        <dbReference type="ARBA" id="ARBA00010692"/>
    </source>
</evidence>
<dbReference type="STRING" id="1225564.AA309_00085"/>
<dbReference type="PANTHER" id="PTHR34295:SF1">
    <property type="entry name" value="BIOTIN TRANSPORTER BIOY"/>
    <property type="match status" value="1"/>
</dbReference>
<feature type="transmembrane region" description="Helical" evidence="3">
    <location>
        <begin position="105"/>
        <end position="131"/>
    </location>
</feature>
<proteinExistence type="inferred from homology"/>
<keyword evidence="2" id="KW-1003">Cell membrane</keyword>
<keyword evidence="3" id="KW-0812">Transmembrane</keyword>
<evidence type="ECO:0000256" key="3">
    <source>
        <dbReference type="SAM" id="Phobius"/>
    </source>
</evidence>
<keyword evidence="2 3" id="KW-0472">Membrane</keyword>
<evidence type="ECO:0000256" key="2">
    <source>
        <dbReference type="PIRNR" id="PIRNR016661"/>
    </source>
</evidence>
<dbReference type="EMBL" id="LCYG01000001">
    <property type="protein sequence ID" value="KLK95099.1"/>
    <property type="molecule type" value="Genomic_DNA"/>
</dbReference>
<dbReference type="AlphaFoldDB" id="A0A0H1RJ88"/>
<dbReference type="Proteomes" id="UP000035489">
    <property type="component" value="Unassembled WGS sequence"/>
</dbReference>
<accession>A0A0H1RJ88</accession>
<dbReference type="PIRSF" id="PIRSF016661">
    <property type="entry name" value="BioY"/>
    <property type="match status" value="1"/>
</dbReference>
<protein>
    <recommendedName>
        <fullName evidence="2">Biotin transporter</fullName>
    </recommendedName>
</protein>
<keyword evidence="3" id="KW-1133">Transmembrane helix</keyword>